<evidence type="ECO:0000313" key="2">
    <source>
        <dbReference type="EMBL" id="KAL1131412.1"/>
    </source>
</evidence>
<name>A0ABD0YVN5_9HEMI</name>
<feature type="region of interest" description="Disordered" evidence="1">
    <location>
        <begin position="295"/>
        <end position="489"/>
    </location>
</feature>
<evidence type="ECO:0000313" key="3">
    <source>
        <dbReference type="Proteomes" id="UP001558652"/>
    </source>
</evidence>
<accession>A0ABD0YVN5</accession>
<dbReference type="AlphaFoldDB" id="A0ABD0YVN5"/>
<feature type="compositionally biased region" description="Gly residues" evidence="1">
    <location>
        <begin position="443"/>
        <end position="452"/>
    </location>
</feature>
<evidence type="ECO:0000256" key="1">
    <source>
        <dbReference type="SAM" id="MobiDB-lite"/>
    </source>
</evidence>
<sequence length="489" mass="52015">MVSKRRYMFQQNKKQETIEIGRSGRAPRKKTKKNNQLPSTTNDSSVAPTLTMVTSNGNGSNGSTVNKAPAQIGGLGATKQLPPGGLSQPETGLMKPVVASHALPPQPARPSATATAAPLPVKRAGSLPVVAVPPTPLVLPPPPISSQPIPPIMPQSAIQPIDPVGALNEVKTEIVTAPVPDLIPDLLDIKTEEDHQLGGPHHLGSLQHHQQQPPQSQPQHRLPPVTMPNQGVGGAGTGSLPPVSVFDPLPEDSPKEEKPPLLPAHHSDSLLNNSLPVSTPVSLSTNMITTGLPSSVVDVNKNSQPSSQLPQTPSLQHPFKPKTVEQNVKNASSWSSLAQSPTPAVTPNQPTAAALKSSMDDSFQAFKKQAKEKAKKQRALIEQQEMRRHQKEQAERERLRVENEKRREREEEEALEKARKAAVEASSRVDEVKGSSQEDSLSPGGGGVGGGAVERVGTGVAAPTSTPGGSDKAAAERERLRQRSVELWE</sequence>
<dbReference type="Proteomes" id="UP001558652">
    <property type="component" value="Unassembled WGS sequence"/>
</dbReference>
<feature type="compositionally biased region" description="Polar residues" evidence="1">
    <location>
        <begin position="324"/>
        <end position="351"/>
    </location>
</feature>
<keyword evidence="3" id="KW-1185">Reference proteome</keyword>
<gene>
    <name evidence="2" type="ORF">AAG570_011029</name>
</gene>
<proteinExistence type="predicted"/>
<feature type="compositionally biased region" description="Basic and acidic residues" evidence="1">
    <location>
        <begin position="384"/>
        <end position="433"/>
    </location>
</feature>
<dbReference type="EMBL" id="JBFDAA010000006">
    <property type="protein sequence ID" value="KAL1131412.1"/>
    <property type="molecule type" value="Genomic_DNA"/>
</dbReference>
<feature type="compositionally biased region" description="Low complexity" evidence="1">
    <location>
        <begin position="453"/>
        <end position="462"/>
    </location>
</feature>
<feature type="region of interest" description="Disordered" evidence="1">
    <location>
        <begin position="1"/>
        <end position="117"/>
    </location>
</feature>
<comment type="caution">
    <text evidence="2">The sequence shown here is derived from an EMBL/GenBank/DDBJ whole genome shotgun (WGS) entry which is preliminary data.</text>
</comment>
<feature type="compositionally biased region" description="Low complexity" evidence="1">
    <location>
        <begin position="303"/>
        <end position="318"/>
    </location>
</feature>
<feature type="compositionally biased region" description="Basic residues" evidence="1">
    <location>
        <begin position="368"/>
        <end position="378"/>
    </location>
</feature>
<feature type="compositionally biased region" description="Polar residues" evidence="1">
    <location>
        <begin position="34"/>
        <end position="54"/>
    </location>
</feature>
<feature type="compositionally biased region" description="Basic and acidic residues" evidence="1">
    <location>
        <begin position="473"/>
        <end position="489"/>
    </location>
</feature>
<feature type="compositionally biased region" description="Low complexity" evidence="1">
    <location>
        <begin position="197"/>
        <end position="224"/>
    </location>
</feature>
<feature type="region of interest" description="Disordered" evidence="1">
    <location>
        <begin position="190"/>
        <end position="273"/>
    </location>
</feature>
<reference evidence="2 3" key="1">
    <citation type="submission" date="2024-07" db="EMBL/GenBank/DDBJ databases">
        <title>Chromosome-level genome assembly of the water stick insect Ranatra chinensis (Heteroptera: Nepidae).</title>
        <authorList>
            <person name="Liu X."/>
        </authorList>
    </citation>
    <scope>NUCLEOTIDE SEQUENCE [LARGE SCALE GENOMIC DNA]</scope>
    <source>
        <strain evidence="2">Cailab_2021Rc</strain>
        <tissue evidence="2">Muscle</tissue>
    </source>
</reference>
<organism evidence="2 3">
    <name type="scientific">Ranatra chinensis</name>
    <dbReference type="NCBI Taxonomy" id="642074"/>
    <lineage>
        <taxon>Eukaryota</taxon>
        <taxon>Metazoa</taxon>
        <taxon>Ecdysozoa</taxon>
        <taxon>Arthropoda</taxon>
        <taxon>Hexapoda</taxon>
        <taxon>Insecta</taxon>
        <taxon>Pterygota</taxon>
        <taxon>Neoptera</taxon>
        <taxon>Paraneoptera</taxon>
        <taxon>Hemiptera</taxon>
        <taxon>Heteroptera</taxon>
        <taxon>Panheteroptera</taxon>
        <taxon>Nepomorpha</taxon>
        <taxon>Nepidae</taxon>
        <taxon>Ranatrinae</taxon>
        <taxon>Ranatra</taxon>
    </lineage>
</organism>
<protein>
    <submittedName>
        <fullName evidence="2">Uncharacterized protein</fullName>
    </submittedName>
</protein>